<keyword evidence="1" id="KW-0614">Plasmid</keyword>
<proteinExistence type="predicted"/>
<dbReference type="Proteomes" id="UP000001299">
    <property type="component" value="Plasmid pCY360"/>
</dbReference>
<evidence type="ECO:0000313" key="2">
    <source>
        <dbReference type="Proteomes" id="UP000001299"/>
    </source>
</evidence>
<keyword evidence="2" id="KW-1185">Reference proteome</keyword>
<sequence>MRNIKEEIRLFQDAKENKTTIIIWNMSEQTKKKLAELLLNDLQTVETVTGVESTQPDLSNAQFKNVDANTETIESFMARLPEKPAEKMTFLAKCMLGDGPEIARDVAKEVCEEALCSEDIKADDNLRGILYALREFWQDGAQKLVQNLGFANNSTLTDDKKLVEALRNADRDTLEVLVRSLMNVL</sequence>
<gene>
    <name evidence="1" type="ordered locus">bpr_II335</name>
</gene>
<reference evidence="1 2" key="1">
    <citation type="journal article" date="2010" name="PLoS ONE">
        <title>The glycobiome of the rumen bacterium Butyrivibrio proteoclasticus B316(T) highlights adaptation to a polysaccharide-rich environment.</title>
        <authorList>
            <person name="Kelly W.J."/>
            <person name="Leahy S.C."/>
            <person name="Altermann E."/>
            <person name="Yeoman C.J."/>
            <person name="Dunne J.C."/>
            <person name="Kong Z."/>
            <person name="Pacheco D.M."/>
            <person name="Li D."/>
            <person name="Noel S.J."/>
            <person name="Moon C.D."/>
            <person name="Cookson A.L."/>
            <person name="Attwood G.T."/>
        </authorList>
    </citation>
    <scope>NUCLEOTIDE SEQUENCE [LARGE SCALE GENOMIC DNA]</scope>
    <source>
        <strain evidence="2">ATCC 51982 / DSM 14932 / B316</strain>
        <plasmid evidence="2">Plasmid pCY360</plasmid>
    </source>
</reference>
<accession>E0S4E0</accession>
<organism evidence="1 2">
    <name type="scientific">Butyrivibrio proteoclasticus (strain ATCC 51982 / DSM 14932 / B316)</name>
    <name type="common">Clostridium proteoclasticum</name>
    <dbReference type="NCBI Taxonomy" id="515622"/>
    <lineage>
        <taxon>Bacteria</taxon>
        <taxon>Bacillati</taxon>
        <taxon>Bacillota</taxon>
        <taxon>Clostridia</taxon>
        <taxon>Lachnospirales</taxon>
        <taxon>Lachnospiraceae</taxon>
        <taxon>Butyrivibrio</taxon>
    </lineage>
</organism>
<dbReference type="RefSeq" id="WP_013282921.1">
    <property type="nucleotide sequence ID" value="NC_014389.1"/>
</dbReference>
<dbReference type="AlphaFoldDB" id="E0S4E0"/>
<dbReference type="KEGG" id="bpb:bpr_II335"/>
<name>E0S4E0_BUTPB</name>
<protein>
    <submittedName>
        <fullName evidence="1">Uncharacterized protein</fullName>
    </submittedName>
</protein>
<dbReference type="HOGENOM" id="CLU_1458741_0_0_9"/>
<geneLocation type="plasmid" evidence="1 2">
    <name>pCY360</name>
</geneLocation>
<dbReference type="EMBL" id="CP001812">
    <property type="protein sequence ID" value="ADL36272.1"/>
    <property type="molecule type" value="Genomic_DNA"/>
</dbReference>
<evidence type="ECO:0000313" key="1">
    <source>
        <dbReference type="EMBL" id="ADL36272.1"/>
    </source>
</evidence>